<evidence type="ECO:0000313" key="5">
    <source>
        <dbReference type="Proteomes" id="UP000008237"/>
    </source>
</evidence>
<keyword evidence="1" id="KW-0597">Phosphoprotein</keyword>
<gene>
    <name evidence="4" type="ORF">EAI_12782</name>
</gene>
<dbReference type="InParanoid" id="E2B924"/>
<reference evidence="4 5" key="1">
    <citation type="journal article" date="2010" name="Science">
        <title>Genomic comparison of the ants Camponotus floridanus and Harpegnathos saltator.</title>
        <authorList>
            <person name="Bonasio R."/>
            <person name="Zhang G."/>
            <person name="Ye C."/>
            <person name="Mutti N.S."/>
            <person name="Fang X."/>
            <person name="Qin N."/>
            <person name="Donahue G."/>
            <person name="Yang P."/>
            <person name="Li Q."/>
            <person name="Li C."/>
            <person name="Zhang P."/>
            <person name="Huang Z."/>
            <person name="Berger S.L."/>
            <person name="Reinberg D."/>
            <person name="Wang J."/>
            <person name="Liebig J."/>
        </authorList>
    </citation>
    <scope>NUCLEOTIDE SEQUENCE [LARGE SCALE GENOMIC DNA]</scope>
    <source>
        <strain evidence="4 5">R22 G/1</strain>
    </source>
</reference>
<dbReference type="PANTHER" id="PTHR16154">
    <property type="entry name" value="NEURABIN"/>
    <property type="match status" value="1"/>
</dbReference>
<proteinExistence type="predicted"/>
<dbReference type="PANTHER" id="PTHR16154:SF6">
    <property type="entry name" value="SPINOPHILIN, ISOFORM J"/>
    <property type="match status" value="1"/>
</dbReference>
<sequence>MCWCGAQQQQQQQQLTVTEDTDANSTGRTKSRAAAALEGLAAAAARRTLRDDNSLCCCMCGSLCPAECHACFHVVCSDYSTQHLCQWSTKGHALPGQVHSEDKPVSEWTSLNVVEWMSALNLYRYADVFKSKDIKGSDLLHLDRDKLMLQTPYAFTELALSRDNLPELAGNSLEHIFREKSSKFRCITCFGISFGNFEL</sequence>
<dbReference type="Proteomes" id="UP000008237">
    <property type="component" value="Unassembled WGS sequence"/>
</dbReference>
<dbReference type="EMBL" id="GL446425">
    <property type="protein sequence ID" value="EFN87790.1"/>
    <property type="molecule type" value="Genomic_DNA"/>
</dbReference>
<feature type="domain" description="SAM" evidence="3">
    <location>
        <begin position="108"/>
        <end position="161"/>
    </location>
</feature>
<dbReference type="Gene3D" id="1.10.150.50">
    <property type="entry name" value="Transcription Factor, Ets-1"/>
    <property type="match status" value="1"/>
</dbReference>
<evidence type="ECO:0000256" key="2">
    <source>
        <dbReference type="ARBA" id="ARBA00023054"/>
    </source>
</evidence>
<organism evidence="5">
    <name type="scientific">Harpegnathos saltator</name>
    <name type="common">Jerdon's jumping ant</name>
    <dbReference type="NCBI Taxonomy" id="610380"/>
    <lineage>
        <taxon>Eukaryota</taxon>
        <taxon>Metazoa</taxon>
        <taxon>Ecdysozoa</taxon>
        <taxon>Arthropoda</taxon>
        <taxon>Hexapoda</taxon>
        <taxon>Insecta</taxon>
        <taxon>Pterygota</taxon>
        <taxon>Neoptera</taxon>
        <taxon>Endopterygota</taxon>
        <taxon>Hymenoptera</taxon>
        <taxon>Apocrita</taxon>
        <taxon>Aculeata</taxon>
        <taxon>Formicoidea</taxon>
        <taxon>Formicidae</taxon>
        <taxon>Ponerinae</taxon>
        <taxon>Ponerini</taxon>
        <taxon>Harpegnathos</taxon>
    </lineage>
</organism>
<dbReference type="InterPro" id="IPR013761">
    <property type="entry name" value="SAM/pointed_sf"/>
</dbReference>
<protein>
    <recommendedName>
        <fullName evidence="3">SAM domain-containing protein</fullName>
    </recommendedName>
</protein>
<dbReference type="Pfam" id="PF07647">
    <property type="entry name" value="SAM_2"/>
    <property type="match status" value="1"/>
</dbReference>
<keyword evidence="5" id="KW-1185">Reference proteome</keyword>
<dbReference type="SUPFAM" id="SSF47769">
    <property type="entry name" value="SAM/Pointed domain"/>
    <property type="match status" value="1"/>
</dbReference>
<dbReference type="OrthoDB" id="3175255at2759"/>
<name>E2B924_HARSA</name>
<accession>E2B924</accession>
<dbReference type="InterPro" id="IPR043446">
    <property type="entry name" value="Neurabin-like"/>
</dbReference>
<evidence type="ECO:0000313" key="4">
    <source>
        <dbReference type="EMBL" id="EFN87790.1"/>
    </source>
</evidence>
<evidence type="ECO:0000259" key="3">
    <source>
        <dbReference type="PROSITE" id="PS50105"/>
    </source>
</evidence>
<dbReference type="PROSITE" id="PS50105">
    <property type="entry name" value="SAM_DOMAIN"/>
    <property type="match status" value="1"/>
</dbReference>
<dbReference type="AlphaFoldDB" id="E2B924"/>
<evidence type="ECO:0000256" key="1">
    <source>
        <dbReference type="ARBA" id="ARBA00022553"/>
    </source>
</evidence>
<dbReference type="InterPro" id="IPR001660">
    <property type="entry name" value="SAM"/>
</dbReference>
<keyword evidence="2" id="KW-0175">Coiled coil</keyword>